<dbReference type="Gene3D" id="3.40.50.10180">
    <property type="entry name" value="Glycerate kinase, MOFRL-like N-terminal domain"/>
    <property type="match status" value="1"/>
</dbReference>
<evidence type="ECO:0000313" key="3">
    <source>
        <dbReference type="Proteomes" id="UP000249922"/>
    </source>
</evidence>
<accession>A0ABM6WTC8</accession>
<reference evidence="2 3" key="1">
    <citation type="submission" date="2018-06" db="EMBL/GenBank/DDBJ databases">
        <title>Complete genome sequence of Paracoccus mutanolyticus strain RSP-02 isolated from cellulosic waste.</title>
        <authorList>
            <person name="Amrutha R.N."/>
            <person name="Shrivastav A."/>
            <person name="Buddana S.K."/>
            <person name="Deshpande U."/>
            <person name="Prakasham R.S."/>
        </authorList>
    </citation>
    <scope>NUCLEOTIDE SEQUENCE [LARGE SCALE GENOMIC DNA]</scope>
    <source>
        <strain evidence="2 3">RSP-02</strain>
    </source>
</reference>
<keyword evidence="3" id="KW-1185">Reference proteome</keyword>
<sequence>MAASQPPKGRTIVSGAGKGSAGMAAAFEAMRDGLPEGLVVAPYGYPGGHVRNLGVATEADRSRPA</sequence>
<dbReference type="Proteomes" id="UP000249922">
    <property type="component" value="Chromosome"/>
</dbReference>
<dbReference type="EMBL" id="CP030239">
    <property type="protein sequence ID" value="AWX93987.1"/>
    <property type="molecule type" value="Genomic_DNA"/>
</dbReference>
<gene>
    <name evidence="2" type="ORF">DPM13_16295</name>
</gene>
<dbReference type="Pfam" id="PF13660">
    <property type="entry name" value="DUF4147"/>
    <property type="match status" value="1"/>
</dbReference>
<protein>
    <recommendedName>
        <fullName evidence="1">MOFRL-associated domain-containing protein</fullName>
    </recommendedName>
</protein>
<dbReference type="SUPFAM" id="SSF82544">
    <property type="entry name" value="GckA/TtuD-like"/>
    <property type="match status" value="1"/>
</dbReference>
<evidence type="ECO:0000259" key="1">
    <source>
        <dbReference type="Pfam" id="PF13660"/>
    </source>
</evidence>
<name>A0ABM6WTC8_9RHOB</name>
<feature type="domain" description="MOFRL-associated" evidence="1">
    <location>
        <begin position="7"/>
        <end position="47"/>
    </location>
</feature>
<evidence type="ECO:0000313" key="2">
    <source>
        <dbReference type="EMBL" id="AWX93987.1"/>
    </source>
</evidence>
<dbReference type="InterPro" id="IPR038614">
    <property type="entry name" value="GK_N_sf"/>
</dbReference>
<dbReference type="InterPro" id="IPR025286">
    <property type="entry name" value="MOFRL_assoc_dom"/>
</dbReference>
<organism evidence="2 3">
    <name type="scientific">Paracoccus mutanolyticus</name>
    <dbReference type="NCBI Taxonomy" id="1499308"/>
    <lineage>
        <taxon>Bacteria</taxon>
        <taxon>Pseudomonadati</taxon>
        <taxon>Pseudomonadota</taxon>
        <taxon>Alphaproteobacteria</taxon>
        <taxon>Rhodobacterales</taxon>
        <taxon>Paracoccaceae</taxon>
        <taxon>Paracoccus</taxon>
    </lineage>
</organism>
<proteinExistence type="predicted"/>